<feature type="transmembrane region" description="Helical" evidence="1">
    <location>
        <begin position="254"/>
        <end position="277"/>
    </location>
</feature>
<feature type="transmembrane region" description="Helical" evidence="1">
    <location>
        <begin position="394"/>
        <end position="419"/>
    </location>
</feature>
<feature type="transmembrane region" description="Helical" evidence="1">
    <location>
        <begin position="283"/>
        <end position="306"/>
    </location>
</feature>
<evidence type="ECO:0000313" key="2">
    <source>
        <dbReference type="EMBL" id="RRK32435.1"/>
    </source>
</evidence>
<dbReference type="Proteomes" id="UP000274920">
    <property type="component" value="Unassembled WGS sequence"/>
</dbReference>
<keyword evidence="1" id="KW-0472">Membrane</keyword>
<feature type="transmembrane region" description="Helical" evidence="1">
    <location>
        <begin position="30"/>
        <end position="49"/>
    </location>
</feature>
<comment type="caution">
    <text evidence="2">The sequence shown here is derived from an EMBL/GenBank/DDBJ whole genome shotgun (WGS) entry which is preliminary data.</text>
</comment>
<sequence>MSESTRMMIGLILGIVIMVILVSKTKVHTFIALLAACCIAGIIGGMPLVDVTLEDESKITGLVTAIQDGFGNTLKSTGIIIGLGVMMGGILEKSGAAERMAYSFIKAVGKKKEEWALAITGWFISIPVFADSAIVIFAPLCKAISKVTGKSLIGLALAMAAGLQLTHCLVPPTPGPTTAASMLGVDVGQMIIFGALISIPMLIIAVLYCQRLGKKIYQIPTDDGGFERKEFKQEYIKSMEELDSMIGQKELPGLWMSIAPIVIPLVLILSNTILGMAGMKLAVLSFLGSPIIALAIGTLLAIYGLMAKDDTKEVLGIMDDAIKSTGIIMLITGAGGSLGNVIKVSGIGDALGEAVMALPLPAILIPFIIAALMRIALGSATVAITTAASLSASLMGVIAVSPLLMAISCCVGAISFSYFNDSGFWVWNGMFGVTELKDQIRCKTAISLIMAGVGIVELLILSIFMH</sequence>
<dbReference type="PIRSF" id="PIRSF002746">
    <property type="entry name" value="Gluconate_transporter"/>
    <property type="match status" value="1"/>
</dbReference>
<feature type="transmembrane region" description="Helical" evidence="1">
    <location>
        <begin position="327"/>
        <end position="348"/>
    </location>
</feature>
<dbReference type="PANTHER" id="PTHR30354:SF11">
    <property type="entry name" value="PERMEASE"/>
    <property type="match status" value="1"/>
</dbReference>
<feature type="transmembrane region" description="Helical" evidence="1">
    <location>
        <begin position="190"/>
        <end position="209"/>
    </location>
</feature>
<keyword evidence="3" id="KW-1185">Reference proteome</keyword>
<dbReference type="PANTHER" id="PTHR30354">
    <property type="entry name" value="GNT FAMILY GLUCONATE TRANSPORTER"/>
    <property type="match status" value="1"/>
</dbReference>
<dbReference type="RefSeq" id="WP_125127902.1">
    <property type="nucleotide sequence ID" value="NZ_RHJS01000002.1"/>
</dbReference>
<accession>A0A3R8KV02</accession>
<gene>
    <name evidence="2" type="ORF">EBB54_14505</name>
</gene>
<evidence type="ECO:0000256" key="1">
    <source>
        <dbReference type="SAM" id="Phobius"/>
    </source>
</evidence>
<dbReference type="NCBIfam" id="TIGR00791">
    <property type="entry name" value="gntP"/>
    <property type="match status" value="1"/>
</dbReference>
<evidence type="ECO:0000313" key="3">
    <source>
        <dbReference type="Proteomes" id="UP000274920"/>
    </source>
</evidence>
<feature type="transmembrane region" description="Helical" evidence="1">
    <location>
        <begin position="445"/>
        <end position="465"/>
    </location>
</feature>
<keyword evidence="1" id="KW-0812">Transmembrane</keyword>
<dbReference type="Pfam" id="PF02447">
    <property type="entry name" value="GntP_permease"/>
    <property type="match status" value="1"/>
</dbReference>
<reference evidence="2" key="1">
    <citation type="submission" date="2018-10" db="EMBL/GenBank/DDBJ databases">
        <title>Schaedlerella arabinophila gen. nov. sp. nov., isolated from the mouse intestinal tract and comparative analysis with the genome of the closely related altered Schaedler flora strain ASF502.</title>
        <authorList>
            <person name="Miyake S."/>
            <person name="Soh M."/>
            <person name="Seedorf H."/>
        </authorList>
    </citation>
    <scope>NUCLEOTIDE SEQUENCE [LARGE SCALE GENOMIC DNA]</scope>
    <source>
        <strain evidence="2">DSM 106076</strain>
    </source>
</reference>
<proteinExistence type="predicted"/>
<keyword evidence="1" id="KW-1133">Transmembrane helix</keyword>
<dbReference type="GO" id="GO:0005886">
    <property type="term" value="C:plasma membrane"/>
    <property type="evidence" value="ECO:0007669"/>
    <property type="project" value="TreeGrafter"/>
</dbReference>
<dbReference type="AlphaFoldDB" id="A0A3R8KV02"/>
<protein>
    <submittedName>
        <fullName evidence="2">GntP family permease</fullName>
    </submittedName>
</protein>
<dbReference type="InterPro" id="IPR003474">
    <property type="entry name" value="Glcn_transporter"/>
</dbReference>
<feature type="transmembrane region" description="Helical" evidence="1">
    <location>
        <begin position="6"/>
        <end position="23"/>
    </location>
</feature>
<organism evidence="2 3">
    <name type="scientific">Schaedlerella arabinosiphila</name>
    <dbReference type="NCBI Taxonomy" id="2044587"/>
    <lineage>
        <taxon>Bacteria</taxon>
        <taxon>Bacillati</taxon>
        <taxon>Bacillota</taxon>
        <taxon>Clostridia</taxon>
        <taxon>Lachnospirales</taxon>
        <taxon>Lachnospiraceae</taxon>
        <taxon>Schaedlerella</taxon>
    </lineage>
</organism>
<feature type="transmembrane region" description="Helical" evidence="1">
    <location>
        <begin position="115"/>
        <end position="140"/>
    </location>
</feature>
<dbReference type="GO" id="GO:0015128">
    <property type="term" value="F:gluconate transmembrane transporter activity"/>
    <property type="evidence" value="ECO:0007669"/>
    <property type="project" value="InterPro"/>
</dbReference>
<dbReference type="EMBL" id="RHJS01000002">
    <property type="protein sequence ID" value="RRK32435.1"/>
    <property type="molecule type" value="Genomic_DNA"/>
</dbReference>
<name>A0A3R8KV02_9FIRM</name>